<sequence length="271" mass="30618">MYIVKNLRKYAFIVVNLVVTLLLAACASGHDAKPEKVEDAQAKKQLQGTWVNDLEGNIVFTFKGDTVYYNDSLSAPVMFHVYNDTLYIENHPLTAYPIKRLNDSELCFVNSEGDETLLVKCGKDVAPLARGEYKGTVALNQGRKVKSDTVMVYKDRHYHAYTQVNPTTYKVYRQTINSDGLKVESTYYDNIVYIALYEGQRKLFGSNFTKSDFAGVVPQAYLEQTVLSEILVKNATEQGVRFVAILSIPDSYTNYRVNIDIDSQGRKNLSI</sequence>
<feature type="signal peptide" evidence="1">
    <location>
        <begin position="1"/>
        <end position="24"/>
    </location>
</feature>
<dbReference type="AlphaFoldDB" id="A0A6G8F1R9"/>
<dbReference type="EMBL" id="MN990733">
    <property type="protein sequence ID" value="QIM10219.1"/>
    <property type="molecule type" value="Genomic_DNA"/>
</dbReference>
<keyword evidence="1" id="KW-0732">Signal</keyword>
<reference evidence="2" key="1">
    <citation type="journal article" date="2020" name="J. ISSAAS">
        <title>Lactobacilli and other gastrointestinal microbiota of Peromyscus leucopus, reservoir host for agents of Lyme disease and other zoonoses in North America.</title>
        <authorList>
            <person name="Milovic A."/>
            <person name="Bassam K."/>
            <person name="Shao H."/>
            <person name="Chatzistamou I."/>
            <person name="Tufts D.M."/>
            <person name="Diuk-Wasser M."/>
            <person name="Barbour A.G."/>
        </authorList>
    </citation>
    <scope>NUCLEOTIDE SEQUENCE</scope>
    <source>
        <strain evidence="2">LL70</strain>
    </source>
</reference>
<gene>
    <name evidence="2" type="ORF">Prevot485_3180</name>
</gene>
<dbReference type="Gene3D" id="2.40.128.510">
    <property type="entry name" value="Protein of unknown function DUF4738"/>
    <property type="match status" value="1"/>
</dbReference>
<dbReference type="InterPro" id="IPR031762">
    <property type="entry name" value="DUF4738"/>
</dbReference>
<proteinExistence type="predicted"/>
<organism evidence="2">
    <name type="scientific">uncultured Prevotella sp</name>
    <dbReference type="NCBI Taxonomy" id="159272"/>
    <lineage>
        <taxon>Bacteria</taxon>
        <taxon>Pseudomonadati</taxon>
        <taxon>Bacteroidota</taxon>
        <taxon>Bacteroidia</taxon>
        <taxon>Bacteroidales</taxon>
        <taxon>Prevotellaceae</taxon>
        <taxon>Prevotella</taxon>
        <taxon>environmental samples</taxon>
    </lineage>
</organism>
<evidence type="ECO:0000313" key="2">
    <source>
        <dbReference type="EMBL" id="QIM10219.1"/>
    </source>
</evidence>
<evidence type="ECO:0000256" key="1">
    <source>
        <dbReference type="SAM" id="SignalP"/>
    </source>
</evidence>
<name>A0A6G8F1R9_9BACT</name>
<protein>
    <submittedName>
        <fullName evidence="2">DUF4738 domain-containing protein</fullName>
    </submittedName>
</protein>
<accession>A0A6G8F1R9</accession>
<feature type="chain" id="PRO_5026042816" evidence="1">
    <location>
        <begin position="25"/>
        <end position="271"/>
    </location>
</feature>
<dbReference type="Pfam" id="PF15889">
    <property type="entry name" value="DUF4738"/>
    <property type="match status" value="1"/>
</dbReference>
<dbReference type="PROSITE" id="PS51257">
    <property type="entry name" value="PROKAR_LIPOPROTEIN"/>
    <property type="match status" value="1"/>
</dbReference>